<protein>
    <submittedName>
        <fullName evidence="3">Uncharacterized protein</fullName>
    </submittedName>
</protein>
<keyword evidence="2" id="KW-0472">Membrane</keyword>
<evidence type="ECO:0000256" key="1">
    <source>
        <dbReference type="SAM" id="MobiDB-lite"/>
    </source>
</evidence>
<organism evidence="3 4">
    <name type="scientific">Tamaricihabitans halophyticus</name>
    <dbReference type="NCBI Taxonomy" id="1262583"/>
    <lineage>
        <taxon>Bacteria</taxon>
        <taxon>Bacillati</taxon>
        <taxon>Actinomycetota</taxon>
        <taxon>Actinomycetes</taxon>
        <taxon>Pseudonocardiales</taxon>
        <taxon>Pseudonocardiaceae</taxon>
        <taxon>Tamaricihabitans</taxon>
    </lineage>
</organism>
<keyword evidence="4" id="KW-1185">Reference proteome</keyword>
<evidence type="ECO:0000256" key="2">
    <source>
        <dbReference type="SAM" id="Phobius"/>
    </source>
</evidence>
<dbReference type="AlphaFoldDB" id="A0A4R2QLC8"/>
<reference evidence="3 4" key="1">
    <citation type="submission" date="2019-03" db="EMBL/GenBank/DDBJ databases">
        <title>Genomic Encyclopedia of Type Strains, Phase IV (KMG-IV): sequencing the most valuable type-strain genomes for metagenomic binning, comparative biology and taxonomic classification.</title>
        <authorList>
            <person name="Goeker M."/>
        </authorList>
    </citation>
    <scope>NUCLEOTIDE SEQUENCE [LARGE SCALE GENOMIC DNA]</scope>
    <source>
        <strain evidence="3 4">DSM 45765</strain>
    </source>
</reference>
<evidence type="ECO:0000313" key="4">
    <source>
        <dbReference type="Proteomes" id="UP000294911"/>
    </source>
</evidence>
<keyword evidence="2" id="KW-0812">Transmembrane</keyword>
<dbReference type="RefSeq" id="WP_132878460.1">
    <property type="nucleotide sequence ID" value="NZ_SLXQ01000008.1"/>
</dbReference>
<accession>A0A4R2QLC8</accession>
<sequence length="93" mass="10347">MSQTILLAIGVTAGSLFGLGLLVIAVVLTVRQRKAREQPAYPRYTPKGRAARWARSKDEPTSQDHGSALPTDHDQSDTIWRLAAGQHRPHRHR</sequence>
<evidence type="ECO:0000313" key="3">
    <source>
        <dbReference type="EMBL" id="TCP50167.1"/>
    </source>
</evidence>
<comment type="caution">
    <text evidence="3">The sequence shown here is derived from an EMBL/GenBank/DDBJ whole genome shotgun (WGS) entry which is preliminary data.</text>
</comment>
<name>A0A4R2QLC8_9PSEU</name>
<dbReference type="Proteomes" id="UP000294911">
    <property type="component" value="Unassembled WGS sequence"/>
</dbReference>
<feature type="region of interest" description="Disordered" evidence="1">
    <location>
        <begin position="35"/>
        <end position="93"/>
    </location>
</feature>
<proteinExistence type="predicted"/>
<keyword evidence="2" id="KW-1133">Transmembrane helix</keyword>
<gene>
    <name evidence="3" type="ORF">EV191_108257</name>
</gene>
<dbReference type="EMBL" id="SLXQ01000008">
    <property type="protein sequence ID" value="TCP50167.1"/>
    <property type="molecule type" value="Genomic_DNA"/>
</dbReference>
<feature type="transmembrane region" description="Helical" evidence="2">
    <location>
        <begin position="6"/>
        <end position="30"/>
    </location>
</feature>